<evidence type="ECO:0000313" key="3">
    <source>
        <dbReference type="Proteomes" id="UP000315112"/>
    </source>
</evidence>
<name>A0A562PDD4_9BURK</name>
<evidence type="ECO:0000313" key="2">
    <source>
        <dbReference type="EMBL" id="TWI42495.1"/>
    </source>
</evidence>
<reference evidence="2 3" key="1">
    <citation type="journal article" date="2015" name="Stand. Genomic Sci.">
        <title>Genomic Encyclopedia of Bacterial and Archaeal Type Strains, Phase III: the genomes of soil and plant-associated and newly described type strains.</title>
        <authorList>
            <person name="Whitman W.B."/>
            <person name="Woyke T."/>
            <person name="Klenk H.P."/>
            <person name="Zhou Y."/>
            <person name="Lilburn T.G."/>
            <person name="Beck B.J."/>
            <person name="De Vos P."/>
            <person name="Vandamme P."/>
            <person name="Eisen J.A."/>
            <person name="Garrity G."/>
            <person name="Hugenholtz P."/>
            <person name="Kyrpides N.C."/>
        </authorList>
    </citation>
    <scope>NUCLEOTIDE SEQUENCE [LARGE SCALE GENOMIC DNA]</scope>
    <source>
        <strain evidence="2 3">CGMCC 1.10685</strain>
    </source>
</reference>
<feature type="region of interest" description="Disordered" evidence="1">
    <location>
        <begin position="103"/>
        <end position="135"/>
    </location>
</feature>
<dbReference type="AlphaFoldDB" id="A0A562PDD4"/>
<comment type="caution">
    <text evidence="2">The sequence shown here is derived from an EMBL/GenBank/DDBJ whole genome shotgun (WGS) entry which is preliminary data.</text>
</comment>
<dbReference type="EMBL" id="VLKW01000014">
    <property type="protein sequence ID" value="TWI42495.1"/>
    <property type="molecule type" value="Genomic_DNA"/>
</dbReference>
<dbReference type="Proteomes" id="UP000315112">
    <property type="component" value="Unassembled WGS sequence"/>
</dbReference>
<dbReference type="RefSeq" id="WP_199271835.1">
    <property type="nucleotide sequence ID" value="NZ_CP046904.1"/>
</dbReference>
<accession>A0A562PDD4</accession>
<organism evidence="2 3">
    <name type="scientific">Pseudoduganella flava</name>
    <dbReference type="NCBI Taxonomy" id="871742"/>
    <lineage>
        <taxon>Bacteria</taxon>
        <taxon>Pseudomonadati</taxon>
        <taxon>Pseudomonadota</taxon>
        <taxon>Betaproteobacteria</taxon>
        <taxon>Burkholderiales</taxon>
        <taxon>Oxalobacteraceae</taxon>
        <taxon>Telluria group</taxon>
        <taxon>Pseudoduganella</taxon>
    </lineage>
</organism>
<sequence>MSAHDEARTAALAAALERDPVLANQLGTLRQQAWAGLDALVQEVAGWLAQQGPAPAAHTGPINVAALGAAARQRQALAREQRELAEAYVLGALVNYDNPDWNPLDPATSRGTGDSLLATLLTWEPPAPPADDTDT</sequence>
<protein>
    <submittedName>
        <fullName evidence="2">Uncharacterized protein</fullName>
    </submittedName>
</protein>
<proteinExistence type="predicted"/>
<gene>
    <name evidence="2" type="ORF">IP92_05471</name>
</gene>
<evidence type="ECO:0000256" key="1">
    <source>
        <dbReference type="SAM" id="MobiDB-lite"/>
    </source>
</evidence>